<dbReference type="Gene3D" id="3.10.20.90">
    <property type="entry name" value="Phosphatidylinositol 3-kinase Catalytic Subunit, Chain A, domain 1"/>
    <property type="match status" value="1"/>
</dbReference>
<evidence type="ECO:0000256" key="3">
    <source>
        <dbReference type="PROSITE-ProRule" id="PRU00168"/>
    </source>
</evidence>
<feature type="compositionally biased region" description="Polar residues" evidence="4">
    <location>
        <begin position="94"/>
        <end position="108"/>
    </location>
</feature>
<dbReference type="CDD" id="cd01785">
    <property type="entry name" value="RA_PDZ-GEF1"/>
    <property type="match status" value="1"/>
</dbReference>
<evidence type="ECO:0000313" key="10">
    <source>
        <dbReference type="EMBL" id="CAD5124117.1"/>
    </source>
</evidence>
<feature type="region of interest" description="Disordered" evidence="4">
    <location>
        <begin position="84"/>
        <end position="108"/>
    </location>
</feature>
<dbReference type="EMBL" id="CAJFCJ010000020">
    <property type="protein sequence ID" value="CAD5124117.1"/>
    <property type="molecule type" value="Genomic_DNA"/>
</dbReference>
<dbReference type="InterPro" id="IPR018490">
    <property type="entry name" value="cNMP-bd_dom_sf"/>
</dbReference>
<dbReference type="Gene3D" id="1.20.870.10">
    <property type="entry name" value="Son of sevenless (SoS) protein Chain: S domain 1"/>
    <property type="match status" value="1"/>
</dbReference>
<dbReference type="CDD" id="cd06755">
    <property type="entry name" value="PDZ_RapGEF2_RapGEF6-like"/>
    <property type="match status" value="1"/>
</dbReference>
<dbReference type="SMART" id="SM00228">
    <property type="entry name" value="PDZ"/>
    <property type="match status" value="1"/>
</dbReference>
<dbReference type="PROSITE" id="PS50042">
    <property type="entry name" value="CNMP_BINDING_3"/>
    <property type="match status" value="1"/>
</dbReference>
<dbReference type="InterPro" id="IPR001478">
    <property type="entry name" value="PDZ"/>
</dbReference>
<evidence type="ECO:0000256" key="4">
    <source>
        <dbReference type="SAM" id="MobiDB-lite"/>
    </source>
</evidence>
<evidence type="ECO:0000256" key="1">
    <source>
        <dbReference type="ARBA" id="ARBA00010829"/>
    </source>
</evidence>
<feature type="compositionally biased region" description="Polar residues" evidence="4">
    <location>
        <begin position="1042"/>
        <end position="1057"/>
    </location>
</feature>
<dbReference type="CDD" id="cd06224">
    <property type="entry name" value="REM"/>
    <property type="match status" value="1"/>
</dbReference>
<feature type="compositionally biased region" description="Low complexity" evidence="4">
    <location>
        <begin position="1117"/>
        <end position="1134"/>
    </location>
</feature>
<sequence>MNQCLVLDSSDMIVIDYPDVQIEEASNRRSMIEKCFGDDCDVRLTRYRIHSTDGLIDHLRPDELTMVHGNDYNKDGEHRLQAARTAACKRNSHASDTSSAYSGSDMMQSSVSGEVADLSGLTETLVDSDDEEGYVESSDGSTVRDNVQEIFEKSKNERTDDDIETLLENFKHLPAFANMTMAIRREMCRVMALAVVDKANMTVLEDGEILDSWSVILNGHVEVIKPDKTVLTYNMGESFGISASKEIQKHVGVMRTKVDNCQFICIDQENYYRILTQGEENTIRHEENNKVVLVTEQQVAGGSKKDFTVIRGTKDKLLDHLLEISNTDPSYVEDFLLTYRTFLSSPYELTSKLLAWFDDKRLRDRVTRIVLLWVNNHYNDFESESGMSEFLEKFENLLTQERMEGQLRLLNIACAAKARPRNVVVRRSDRNQVLQFHILGGQERGAPIFITNVQKNTKAHEAGLKRGDQILQVNNQSFDKITHKKALEILRGSTHLSMVVKSNLMAFTDLLQESTHVNLEGLSIESHETNRNETRPQRLSAPDLQALGVKSVLKSNSTDKEKKSFISGSKAMKIRKALMKLYWRPKAVTDKPEGRTLKRSLSSSGSIQLSTSNPDLSAFDDSEFRAFPDYVIKVYRSDQTFKYLPIQKETTAQQVVMLALKQFGMTEPSTKFSLCIVTIETEDVVKQKRLPDQLDNLAERSSLNGRYYLKENTETEPLIPDEQKGELLKEGLTSLLQLHPAEIAAQLTLNDFRLFNSIHPTEYIDDLFDKGSVFGTPNLMDFVKLVNKETLWVVTEILKETNLVRRVKFIKHFIKIARHCRELKNFNSVFAIVSGLDHTLLSKLNATWEKVSRKYTNLLEDLRQLFMPLRNFSNYRRLVNSERIEPPMIPFFPLFKKDLSFIHLGNDDFVEGLINFEKLRMLAREIRHISNMATIQNPMHTLFMHGLPTTGAHAERVFSAFGSRSLSAPSNAALAVATIRRKRKASTAPNLKKIYEEGQMVRKVRDYLEKLKVIEDDEELKELAQQCDSKEGSLRGLKRESSPSIQSRSTRNSATSLAPNAFGVTSLDSMNKLIGLRSKTKPHNNKHDPLPTSTVSPIVPRKSKSPPSPTTPPPPKLTLTMESSSVSSTANSPSKQPPPVPPRRYRERNSESCSSVNSEKKAGDRSHQAHASRPALPCYEEALQHKKFLGQCGRSASQDMPKATLMVPNTRPRASSATPPMPKTEEPKFSSLISDEEEKVSAV</sequence>
<feature type="compositionally biased region" description="Acidic residues" evidence="4">
    <location>
        <begin position="1234"/>
        <end position="1243"/>
    </location>
</feature>
<dbReference type="InterPro" id="IPR008937">
    <property type="entry name" value="Ras-like_GEF"/>
</dbReference>
<dbReference type="Gene3D" id="1.10.840.10">
    <property type="entry name" value="Ras guanine-nucleotide exchange factors catalytic domain"/>
    <property type="match status" value="1"/>
</dbReference>
<organism evidence="10 11">
    <name type="scientific">Dimorphilus gyrociliatus</name>
    <dbReference type="NCBI Taxonomy" id="2664684"/>
    <lineage>
        <taxon>Eukaryota</taxon>
        <taxon>Metazoa</taxon>
        <taxon>Spiralia</taxon>
        <taxon>Lophotrochozoa</taxon>
        <taxon>Annelida</taxon>
        <taxon>Polychaeta</taxon>
        <taxon>Polychaeta incertae sedis</taxon>
        <taxon>Dinophilidae</taxon>
        <taxon>Dimorphilus</taxon>
    </lineage>
</organism>
<evidence type="ECO:0000259" key="9">
    <source>
        <dbReference type="PROSITE" id="PS50212"/>
    </source>
</evidence>
<keyword evidence="11" id="KW-1185">Reference proteome</keyword>
<dbReference type="AlphaFoldDB" id="A0A7I8W7X6"/>
<dbReference type="PROSITE" id="PS00720">
    <property type="entry name" value="RASGEF"/>
    <property type="match status" value="1"/>
</dbReference>
<dbReference type="CDD" id="cd00155">
    <property type="entry name" value="RasGEF"/>
    <property type="match status" value="1"/>
</dbReference>
<dbReference type="GO" id="GO:0005085">
    <property type="term" value="F:guanyl-nucleotide exchange factor activity"/>
    <property type="evidence" value="ECO:0007669"/>
    <property type="project" value="UniProtKB-KW"/>
</dbReference>
<dbReference type="SUPFAM" id="SSF50156">
    <property type="entry name" value="PDZ domain-like"/>
    <property type="match status" value="1"/>
</dbReference>
<dbReference type="Pfam" id="PF00595">
    <property type="entry name" value="PDZ"/>
    <property type="match status" value="1"/>
</dbReference>
<dbReference type="Pfam" id="PF00618">
    <property type="entry name" value="RasGEF_N"/>
    <property type="match status" value="1"/>
</dbReference>
<dbReference type="InterPro" id="IPR014710">
    <property type="entry name" value="RmlC-like_jellyroll"/>
</dbReference>
<dbReference type="InterPro" id="IPR036034">
    <property type="entry name" value="PDZ_sf"/>
</dbReference>
<dbReference type="PANTHER" id="PTHR23113:SF249">
    <property type="entry name" value="RAP GUANINE NUCLEOTIDE EXCHANGE FACTOR 6"/>
    <property type="match status" value="1"/>
</dbReference>
<dbReference type="SUPFAM" id="SSF54236">
    <property type="entry name" value="Ubiquitin-like"/>
    <property type="match status" value="1"/>
</dbReference>
<dbReference type="PROSITE" id="PS50212">
    <property type="entry name" value="RASGEF_NTER"/>
    <property type="match status" value="1"/>
</dbReference>
<dbReference type="InterPro" id="IPR000651">
    <property type="entry name" value="Ras-like_Gua-exchang_fac_N"/>
</dbReference>
<feature type="compositionally biased region" description="Basic and acidic residues" evidence="4">
    <location>
        <begin position="1028"/>
        <end position="1041"/>
    </location>
</feature>
<evidence type="ECO:0000313" key="11">
    <source>
        <dbReference type="Proteomes" id="UP000549394"/>
    </source>
</evidence>
<dbReference type="GO" id="GO:0007265">
    <property type="term" value="P:Ras protein signal transduction"/>
    <property type="evidence" value="ECO:0007669"/>
    <property type="project" value="TreeGrafter"/>
</dbReference>
<feature type="domain" description="Ras-GEF" evidence="5">
    <location>
        <begin position="739"/>
        <end position="970"/>
    </location>
</feature>
<feature type="domain" description="N-terminal Ras-GEF" evidence="9">
    <location>
        <begin position="305"/>
        <end position="417"/>
    </location>
</feature>
<feature type="region of interest" description="Disordered" evidence="4">
    <location>
        <begin position="1193"/>
        <end position="1243"/>
    </location>
</feature>
<dbReference type="SMART" id="SM00229">
    <property type="entry name" value="RasGEFN"/>
    <property type="match status" value="1"/>
</dbReference>
<dbReference type="GO" id="GO:0016324">
    <property type="term" value="C:apical plasma membrane"/>
    <property type="evidence" value="ECO:0007669"/>
    <property type="project" value="TreeGrafter"/>
</dbReference>
<dbReference type="PANTHER" id="PTHR23113">
    <property type="entry name" value="GUANINE NUCLEOTIDE EXCHANGE FACTOR"/>
    <property type="match status" value="1"/>
</dbReference>
<dbReference type="InterPro" id="IPR001895">
    <property type="entry name" value="RASGEF_cat_dom"/>
</dbReference>
<comment type="caution">
    <text evidence="10">The sequence shown here is derived from an EMBL/GenBank/DDBJ whole genome shotgun (WGS) entry which is preliminary data.</text>
</comment>
<feature type="region of interest" description="Disordered" evidence="4">
    <location>
        <begin position="1078"/>
        <end position="1173"/>
    </location>
</feature>
<name>A0A7I8W7X6_9ANNE</name>
<protein>
    <submittedName>
        <fullName evidence="10">DgyrCDS12419</fullName>
    </submittedName>
</protein>
<proteinExistence type="inferred from homology"/>
<dbReference type="Proteomes" id="UP000549394">
    <property type="component" value="Unassembled WGS sequence"/>
</dbReference>
<dbReference type="InterPro" id="IPR019804">
    <property type="entry name" value="Ras_G-nucl-exch_fac_CS"/>
</dbReference>
<comment type="similarity">
    <text evidence="1">Belongs to the RAPGEF2 family.</text>
</comment>
<keyword evidence="2 3" id="KW-0344">Guanine-nucleotide releasing factor</keyword>
<dbReference type="InterPro" id="IPR029071">
    <property type="entry name" value="Ubiquitin-like_domsf"/>
</dbReference>
<dbReference type="SMART" id="SM00100">
    <property type="entry name" value="cNMP"/>
    <property type="match status" value="1"/>
</dbReference>
<gene>
    <name evidence="10" type="ORF">DGYR_LOCUS11707</name>
</gene>
<dbReference type="SUPFAM" id="SSF51206">
    <property type="entry name" value="cAMP-binding domain-like"/>
    <property type="match status" value="1"/>
</dbReference>
<feature type="domain" description="Cyclic nucleotide-binding" evidence="6">
    <location>
        <begin position="175"/>
        <end position="275"/>
    </location>
</feature>
<reference evidence="10 11" key="1">
    <citation type="submission" date="2020-08" db="EMBL/GenBank/DDBJ databases">
        <authorList>
            <person name="Hejnol A."/>
        </authorList>
    </citation>
    <scope>NUCLEOTIDE SEQUENCE [LARGE SCALE GENOMIC DNA]</scope>
</reference>
<dbReference type="SUPFAM" id="SSF48366">
    <property type="entry name" value="Ras GEF"/>
    <property type="match status" value="1"/>
</dbReference>
<feature type="region of interest" description="Disordered" evidence="4">
    <location>
        <begin position="1026"/>
        <end position="1057"/>
    </location>
</feature>
<evidence type="ECO:0000259" key="6">
    <source>
        <dbReference type="PROSITE" id="PS50042"/>
    </source>
</evidence>
<dbReference type="SMART" id="SM00147">
    <property type="entry name" value="RasGEF"/>
    <property type="match status" value="1"/>
</dbReference>
<accession>A0A7I8W7X6</accession>
<evidence type="ECO:0000256" key="2">
    <source>
        <dbReference type="ARBA" id="ARBA00022658"/>
    </source>
</evidence>
<dbReference type="InterPro" id="IPR000595">
    <property type="entry name" value="cNMP-bd_dom"/>
</dbReference>
<feature type="compositionally biased region" description="Pro residues" evidence="4">
    <location>
        <begin position="1106"/>
        <end position="1116"/>
    </location>
</feature>
<dbReference type="PROSITE" id="PS50106">
    <property type="entry name" value="PDZ"/>
    <property type="match status" value="1"/>
</dbReference>
<feature type="compositionally biased region" description="Basic and acidic residues" evidence="4">
    <location>
        <begin position="1158"/>
        <end position="1167"/>
    </location>
</feature>
<dbReference type="OrthoDB" id="21144at2759"/>
<dbReference type="SMART" id="SM00314">
    <property type="entry name" value="RA"/>
    <property type="match status" value="1"/>
</dbReference>
<dbReference type="PROSITE" id="PS50200">
    <property type="entry name" value="RA"/>
    <property type="match status" value="1"/>
</dbReference>
<evidence type="ECO:0000259" key="7">
    <source>
        <dbReference type="PROSITE" id="PS50106"/>
    </source>
</evidence>
<dbReference type="PROSITE" id="PS50009">
    <property type="entry name" value="RASGEF_CAT"/>
    <property type="match status" value="1"/>
</dbReference>
<dbReference type="InterPro" id="IPR036964">
    <property type="entry name" value="RASGEF_cat_dom_sf"/>
</dbReference>
<dbReference type="InterPro" id="IPR000159">
    <property type="entry name" value="RA_dom"/>
</dbReference>
<dbReference type="Pfam" id="PF00788">
    <property type="entry name" value="RA"/>
    <property type="match status" value="1"/>
</dbReference>
<feature type="domain" description="Ras-associating" evidence="8">
    <location>
        <begin position="628"/>
        <end position="714"/>
    </location>
</feature>
<dbReference type="CDD" id="cd00038">
    <property type="entry name" value="CAP_ED"/>
    <property type="match status" value="1"/>
</dbReference>
<dbReference type="InterPro" id="IPR023578">
    <property type="entry name" value="Ras_GEF_dom_sf"/>
</dbReference>
<evidence type="ECO:0000259" key="5">
    <source>
        <dbReference type="PROSITE" id="PS50009"/>
    </source>
</evidence>
<dbReference type="Gene3D" id="2.30.42.10">
    <property type="match status" value="1"/>
</dbReference>
<feature type="domain" description="PDZ" evidence="7">
    <location>
        <begin position="422"/>
        <end position="493"/>
    </location>
</feature>
<dbReference type="Pfam" id="PF00617">
    <property type="entry name" value="RasGEF"/>
    <property type="match status" value="1"/>
</dbReference>
<evidence type="ECO:0000259" key="8">
    <source>
        <dbReference type="PROSITE" id="PS50200"/>
    </source>
</evidence>
<dbReference type="Gene3D" id="2.60.120.10">
    <property type="entry name" value="Jelly Rolls"/>
    <property type="match status" value="1"/>
</dbReference>